<dbReference type="PRINTS" id="PR00193">
    <property type="entry name" value="MYOSINHEAVY"/>
</dbReference>
<proteinExistence type="inferred from homology"/>
<evidence type="ECO:0000259" key="10">
    <source>
        <dbReference type="PROSITE" id="PS51456"/>
    </source>
</evidence>
<comment type="caution">
    <text evidence="12">The sequence shown here is derived from an EMBL/GenBank/DDBJ whole genome shotgun (WGS) entry which is preliminary data.</text>
</comment>
<dbReference type="GO" id="GO:0000146">
    <property type="term" value="F:microfilament motor activity"/>
    <property type="evidence" value="ECO:0007669"/>
    <property type="project" value="TreeGrafter"/>
</dbReference>
<dbReference type="InterPro" id="IPR027417">
    <property type="entry name" value="P-loop_NTPase"/>
</dbReference>
<dbReference type="InterPro" id="IPR036072">
    <property type="entry name" value="MYSc_Myo1"/>
</dbReference>
<keyword evidence="3 9" id="KW-0067">ATP-binding</keyword>
<dbReference type="OrthoDB" id="6108017at2759"/>
<comment type="subcellular location">
    <subcellularLocation>
        <location evidence="8">Endomembrane system</location>
        <topology evidence="8">Peripheral membrane protein</topology>
        <orientation evidence="8">Cytoplasmic side</orientation>
    </subcellularLocation>
</comment>
<reference evidence="12 13" key="1">
    <citation type="submission" date="2020-04" db="EMBL/GenBank/DDBJ databases">
        <authorList>
            <person name="Alioto T."/>
            <person name="Alioto T."/>
            <person name="Gomez Garrido J."/>
        </authorList>
    </citation>
    <scope>NUCLEOTIDE SEQUENCE [LARGE SCALE GENOMIC DNA]</scope>
</reference>
<dbReference type="GO" id="GO:0005546">
    <property type="term" value="F:phosphatidylinositol-4,5-bisphosphate binding"/>
    <property type="evidence" value="ECO:0007669"/>
    <property type="project" value="UniProtKB-ARBA"/>
</dbReference>
<dbReference type="Gene3D" id="1.20.5.190">
    <property type="match status" value="1"/>
</dbReference>
<dbReference type="Pfam" id="PF06017">
    <property type="entry name" value="Myosin_TH1"/>
    <property type="match status" value="1"/>
</dbReference>
<dbReference type="GO" id="GO:0016459">
    <property type="term" value="C:myosin complex"/>
    <property type="evidence" value="ECO:0007669"/>
    <property type="project" value="UniProtKB-KW"/>
</dbReference>
<evidence type="ECO:0008006" key="14">
    <source>
        <dbReference type="Google" id="ProtNLM"/>
    </source>
</evidence>
<evidence type="ECO:0000313" key="13">
    <source>
        <dbReference type="Proteomes" id="UP000494165"/>
    </source>
</evidence>
<evidence type="ECO:0000256" key="8">
    <source>
        <dbReference type="ARBA" id="ARBA00029433"/>
    </source>
</evidence>
<protein>
    <recommendedName>
        <fullName evidence="14">Myosin motor domain-containing protein</fullName>
    </recommendedName>
</protein>
<feature type="domain" description="Myosin motor" evidence="10">
    <location>
        <begin position="24"/>
        <end position="705"/>
    </location>
</feature>
<evidence type="ECO:0000256" key="6">
    <source>
        <dbReference type="ARBA" id="ARBA00023175"/>
    </source>
</evidence>
<dbReference type="InterPro" id="IPR001609">
    <property type="entry name" value="Myosin_head_motor_dom-like"/>
</dbReference>
<evidence type="ECO:0000256" key="4">
    <source>
        <dbReference type="ARBA" id="ARBA00023121"/>
    </source>
</evidence>
<evidence type="ECO:0000313" key="12">
    <source>
        <dbReference type="EMBL" id="CAB3378798.1"/>
    </source>
</evidence>
<evidence type="ECO:0000256" key="3">
    <source>
        <dbReference type="ARBA" id="ARBA00022840"/>
    </source>
</evidence>
<evidence type="ECO:0000256" key="9">
    <source>
        <dbReference type="PROSITE-ProRule" id="PRU00782"/>
    </source>
</evidence>
<dbReference type="FunFam" id="1.10.10.820:FF:000001">
    <property type="entry name" value="Myosin heavy chain"/>
    <property type="match status" value="1"/>
</dbReference>
<dbReference type="GO" id="GO:0007368">
    <property type="term" value="P:determination of left/right symmetry"/>
    <property type="evidence" value="ECO:0007669"/>
    <property type="project" value="UniProtKB-ARBA"/>
</dbReference>
<dbReference type="GO" id="GO:0030048">
    <property type="term" value="P:actin filament-based movement"/>
    <property type="evidence" value="ECO:0007669"/>
    <property type="project" value="TreeGrafter"/>
</dbReference>
<feature type="binding site" evidence="9">
    <location>
        <begin position="117"/>
        <end position="124"/>
    </location>
    <ligand>
        <name>ATP</name>
        <dbReference type="ChEBI" id="CHEBI:30616"/>
    </ligand>
</feature>
<feature type="domain" description="TH1" evidence="11">
    <location>
        <begin position="859"/>
        <end position="1039"/>
    </location>
</feature>
<dbReference type="SMART" id="SM00242">
    <property type="entry name" value="MYSc"/>
    <property type="match status" value="1"/>
</dbReference>
<dbReference type="GO" id="GO:0051015">
    <property type="term" value="F:actin filament binding"/>
    <property type="evidence" value="ECO:0007669"/>
    <property type="project" value="TreeGrafter"/>
</dbReference>
<dbReference type="GO" id="GO:0048803">
    <property type="term" value="P:imaginal disc-derived male genitalia morphogenesis"/>
    <property type="evidence" value="ECO:0007669"/>
    <property type="project" value="UniProtKB-ARBA"/>
</dbReference>
<organism evidence="12 13">
    <name type="scientific">Cloeon dipterum</name>
    <dbReference type="NCBI Taxonomy" id="197152"/>
    <lineage>
        <taxon>Eukaryota</taxon>
        <taxon>Metazoa</taxon>
        <taxon>Ecdysozoa</taxon>
        <taxon>Arthropoda</taxon>
        <taxon>Hexapoda</taxon>
        <taxon>Insecta</taxon>
        <taxon>Pterygota</taxon>
        <taxon>Palaeoptera</taxon>
        <taxon>Ephemeroptera</taxon>
        <taxon>Pisciforma</taxon>
        <taxon>Baetidae</taxon>
        <taxon>Cloeon</taxon>
    </lineage>
</organism>
<name>A0A8S1DBL5_9INSE</name>
<keyword evidence="13" id="KW-1185">Reference proteome</keyword>
<dbReference type="Gene3D" id="1.10.10.820">
    <property type="match status" value="1"/>
</dbReference>
<gene>
    <name evidence="12" type="ORF">CLODIP_2_CD00541</name>
</gene>
<evidence type="ECO:0000256" key="1">
    <source>
        <dbReference type="ARBA" id="ARBA00008314"/>
    </source>
</evidence>
<dbReference type="PROSITE" id="PS50096">
    <property type="entry name" value="IQ"/>
    <property type="match status" value="1"/>
</dbReference>
<keyword evidence="7 9" id="KW-0009">Actin-binding</keyword>
<dbReference type="GO" id="GO:0005886">
    <property type="term" value="C:plasma membrane"/>
    <property type="evidence" value="ECO:0007669"/>
    <property type="project" value="TreeGrafter"/>
</dbReference>
<evidence type="ECO:0000256" key="2">
    <source>
        <dbReference type="ARBA" id="ARBA00022741"/>
    </source>
</evidence>
<dbReference type="Pfam" id="PF00063">
    <property type="entry name" value="Myosin_head"/>
    <property type="match status" value="1"/>
</dbReference>
<accession>A0A8S1DBL5</accession>
<dbReference type="GO" id="GO:0007015">
    <property type="term" value="P:actin filament organization"/>
    <property type="evidence" value="ECO:0007669"/>
    <property type="project" value="TreeGrafter"/>
</dbReference>
<dbReference type="FunFam" id="1.20.58.530:FF:000004">
    <property type="entry name" value="Unconventional myosin ID"/>
    <property type="match status" value="1"/>
</dbReference>
<dbReference type="Gene3D" id="1.20.120.720">
    <property type="entry name" value="Myosin VI head, motor domain, U50 subdomain"/>
    <property type="match status" value="1"/>
</dbReference>
<keyword evidence="5 9" id="KW-0518">Myosin</keyword>
<evidence type="ECO:0000256" key="7">
    <source>
        <dbReference type="ARBA" id="ARBA00023203"/>
    </source>
</evidence>
<dbReference type="InterPro" id="IPR036961">
    <property type="entry name" value="Kinesin_motor_dom_sf"/>
</dbReference>
<keyword evidence="4" id="KW-0446">Lipid-binding</keyword>
<keyword evidence="6 9" id="KW-0505">Motor protein</keyword>
<feature type="region of interest" description="Actin-binding" evidence="9">
    <location>
        <begin position="582"/>
        <end position="604"/>
    </location>
</feature>
<dbReference type="AlphaFoldDB" id="A0A8S1DBL5"/>
<dbReference type="SUPFAM" id="SSF52540">
    <property type="entry name" value="P-loop containing nucleoside triphosphate hydrolases"/>
    <property type="match status" value="1"/>
</dbReference>
<dbReference type="Gene3D" id="6.20.240.20">
    <property type="match status" value="1"/>
</dbReference>
<dbReference type="EMBL" id="CADEPI010000173">
    <property type="protein sequence ID" value="CAB3378798.1"/>
    <property type="molecule type" value="Genomic_DNA"/>
</dbReference>
<dbReference type="Gene3D" id="1.20.58.530">
    <property type="match status" value="1"/>
</dbReference>
<dbReference type="GO" id="GO:0005938">
    <property type="term" value="C:cell cortex"/>
    <property type="evidence" value="ECO:0007669"/>
    <property type="project" value="UniProtKB-ARBA"/>
</dbReference>
<sequence length="1039" mass="119231">MEDMASHIKLKRMESSLQSRDVAGVHDFVLLENYGSEDAFINNLQKRFNTDIIYTYIGPVLVSVNPYKNIPIYTDDVIKTYRNIHYFEAIPHIYAVTNTAYQALKEENKDQCILISGESGAGKTEASKKILQCIAVTTGRTNQVESVKEKLLQSTPLLEAFGNAKTTRNDNSSRFGKYMDIIFNYIGDTIGGSLLNYLLEKSRVVMQAPGERNFHIFYQLLSSSDASLLDSLHLSPNTYYHYLNTSIVSMKDNEIDDIGQFRVVKRAMDVIELSEQEQTAIFTLVASILHLGNVGFSQDENGNASINAPETIATVAKLLACDAAQLTHALEKKTIIARGDSVTTPLNKELAMYARDALAKAIYDRMFTWLVQRLNSSLRPVDDEFNRTKVMGILDIYGFEIFGKNSFEQFCINYCNEKLQQLFIELTLKSEQEEYFREGIEWVPVQYFDNKVICDLIEERHKGIISLLDEECLRPGDTSDMGFLNKMSINLVDHKHFVSYSKAERTMLKQIPRDEFQLVHYAGKVTYSVHGFVDKNNDLLFRNLIEVMASTKNTITKAVFTEKELESKKRPETAASQFKKSLNKLMQILVTKDPSYVRCIKPNNEQTSGIFDEQLVRHQVQYLGLMENLRVRRAGFAYRRTYDVFLKRYKSLCPGTWPNFNGDPKDGVALLTQHLQYNKYEFSMGKTKIFIRYPKTLFMTEDLFQLKKNDLATLIQRKYKTHAARKNFLKMRWAAIVMQKYIRRFLAKRAMRRRRLAVEVLRRLLKGFITRDGEPTEDNMAFIQLSRINYLNRLAGNLPKSLVDRDWPACPKACRDVSIVLHKLYRGQQARIYRKNLSPEKKRQFDLKILAEKLFQHKKKSYTSTHLTPFENVRLPSELHQHKTQYETNQLVPGEKLMYCTNITKYDRHGYSPRDRALLVTNKAIHIVDIKGFKVKHKLSLESITELVVTAEMDGLLLIRIPLELKKDKGDLILQCAHVIECVTFIVDAVKKPNILKIASTSMISHNIIGGKEGQIEVTAGSELGFGKGKTGHLVVTVN</sequence>
<dbReference type="PANTHER" id="PTHR13140:SF679">
    <property type="entry name" value="UNCONVENTIONAL MYOSIN IC"/>
    <property type="match status" value="1"/>
</dbReference>
<dbReference type="InterPro" id="IPR010926">
    <property type="entry name" value="Myosin_TH1"/>
</dbReference>
<dbReference type="Proteomes" id="UP000494165">
    <property type="component" value="Unassembled WGS sequence"/>
</dbReference>
<comment type="similarity">
    <text evidence="1 9">Belongs to the TRAFAC class myosin-kinesin ATPase superfamily. Myosin family.</text>
</comment>
<dbReference type="PROSITE" id="PS51757">
    <property type="entry name" value="TH1"/>
    <property type="match status" value="1"/>
</dbReference>
<dbReference type="GO" id="GO:0012505">
    <property type="term" value="C:endomembrane system"/>
    <property type="evidence" value="ECO:0007669"/>
    <property type="project" value="UniProtKB-SubCell"/>
</dbReference>
<dbReference type="GO" id="GO:0005902">
    <property type="term" value="C:microvillus"/>
    <property type="evidence" value="ECO:0007669"/>
    <property type="project" value="TreeGrafter"/>
</dbReference>
<dbReference type="GO" id="GO:0005524">
    <property type="term" value="F:ATP binding"/>
    <property type="evidence" value="ECO:0007669"/>
    <property type="project" value="UniProtKB-UniRule"/>
</dbReference>
<keyword evidence="2 9" id="KW-0547">Nucleotide-binding</keyword>
<dbReference type="GO" id="GO:0007498">
    <property type="term" value="P:mesoderm development"/>
    <property type="evidence" value="ECO:0007669"/>
    <property type="project" value="UniProtKB-ARBA"/>
</dbReference>
<dbReference type="Gene3D" id="3.40.850.10">
    <property type="entry name" value="Kinesin motor domain"/>
    <property type="match status" value="1"/>
</dbReference>
<evidence type="ECO:0000256" key="5">
    <source>
        <dbReference type="ARBA" id="ARBA00023123"/>
    </source>
</evidence>
<evidence type="ECO:0000259" key="11">
    <source>
        <dbReference type="PROSITE" id="PS51757"/>
    </source>
</evidence>
<dbReference type="PANTHER" id="PTHR13140">
    <property type="entry name" value="MYOSIN"/>
    <property type="match status" value="1"/>
</dbReference>
<dbReference type="PROSITE" id="PS51456">
    <property type="entry name" value="MYOSIN_MOTOR"/>
    <property type="match status" value="1"/>
</dbReference>
<dbReference type="CDD" id="cd01378">
    <property type="entry name" value="MYSc_Myo1"/>
    <property type="match status" value="1"/>
</dbReference>
<dbReference type="GO" id="GO:0006897">
    <property type="term" value="P:endocytosis"/>
    <property type="evidence" value="ECO:0007669"/>
    <property type="project" value="TreeGrafter"/>
</dbReference>